<evidence type="ECO:0000256" key="7">
    <source>
        <dbReference type="SAM" id="SignalP"/>
    </source>
</evidence>
<evidence type="ECO:0000313" key="9">
    <source>
        <dbReference type="EMBL" id="MCU5778135.1"/>
    </source>
</evidence>
<dbReference type="GO" id="GO:0016020">
    <property type="term" value="C:membrane"/>
    <property type="evidence" value="ECO:0007669"/>
    <property type="project" value="InterPro"/>
</dbReference>
<comment type="subcellular location">
    <subcellularLocation>
        <location evidence="1">Periplasm</location>
    </subcellularLocation>
</comment>
<feature type="signal peptide" evidence="7">
    <location>
        <begin position="1"/>
        <end position="24"/>
    </location>
</feature>
<protein>
    <recommendedName>
        <fullName evidence="6">Putative aliphatic sulfonates-binding protein</fullName>
    </recommendedName>
</protein>
<keyword evidence="4 7" id="KW-0732">Signal</keyword>
<name>A0A9J6PVS7_9GAMM</name>
<organism evidence="9 10">
    <name type="scientific">Winslowiella arboricola</name>
    <dbReference type="NCBI Taxonomy" id="2978220"/>
    <lineage>
        <taxon>Bacteria</taxon>
        <taxon>Pseudomonadati</taxon>
        <taxon>Pseudomonadota</taxon>
        <taxon>Gammaproteobacteria</taxon>
        <taxon>Enterobacterales</taxon>
        <taxon>Erwiniaceae</taxon>
        <taxon>Winslowiella</taxon>
    </lineage>
</organism>
<dbReference type="GO" id="GO:0042597">
    <property type="term" value="C:periplasmic space"/>
    <property type="evidence" value="ECO:0007669"/>
    <property type="project" value="UniProtKB-SubCell"/>
</dbReference>
<dbReference type="InterPro" id="IPR010067">
    <property type="entry name" value="ABC_SsuA_sub-bd"/>
</dbReference>
<accession>A0A9J6PVS7</accession>
<feature type="chain" id="PRO_5039952164" description="Putative aliphatic sulfonates-binding protein" evidence="7">
    <location>
        <begin position="25"/>
        <end position="318"/>
    </location>
</feature>
<dbReference type="InterPro" id="IPR001638">
    <property type="entry name" value="Solute-binding_3/MltF_N"/>
</dbReference>
<dbReference type="Gene3D" id="3.40.190.10">
    <property type="entry name" value="Periplasmic binding protein-like II"/>
    <property type="match status" value="2"/>
</dbReference>
<dbReference type="Pfam" id="PF09084">
    <property type="entry name" value="NMT1"/>
    <property type="match status" value="1"/>
</dbReference>
<evidence type="ECO:0000313" key="10">
    <source>
        <dbReference type="Proteomes" id="UP001064262"/>
    </source>
</evidence>
<comment type="caution">
    <text evidence="9">The sequence shown here is derived from an EMBL/GenBank/DDBJ whole genome shotgun (WGS) entry which is preliminary data.</text>
</comment>
<dbReference type="SUPFAM" id="SSF53850">
    <property type="entry name" value="Periplasmic binding protein-like II"/>
    <property type="match status" value="1"/>
</dbReference>
<gene>
    <name evidence="9" type="ORF">N5923_11600</name>
</gene>
<dbReference type="RefSeq" id="WP_267141097.1">
    <property type="nucleotide sequence ID" value="NZ_JAODIL010000052.1"/>
</dbReference>
<evidence type="ECO:0000256" key="3">
    <source>
        <dbReference type="ARBA" id="ARBA00022448"/>
    </source>
</evidence>
<evidence type="ECO:0000256" key="1">
    <source>
        <dbReference type="ARBA" id="ARBA00004418"/>
    </source>
</evidence>
<dbReference type="NCBIfam" id="TIGR01728">
    <property type="entry name" value="SsuA_fam"/>
    <property type="match status" value="1"/>
</dbReference>
<proteinExistence type="inferred from homology"/>
<dbReference type="SMART" id="SM00062">
    <property type="entry name" value="PBPb"/>
    <property type="match status" value="1"/>
</dbReference>
<feature type="domain" description="Solute-binding protein family 3/N-terminal" evidence="8">
    <location>
        <begin position="29"/>
        <end position="248"/>
    </location>
</feature>
<dbReference type="PANTHER" id="PTHR30024:SF42">
    <property type="entry name" value="ALIPHATIC SULFONATES-BINDING PROTEIN-RELATED"/>
    <property type="match status" value="1"/>
</dbReference>
<evidence type="ECO:0000259" key="8">
    <source>
        <dbReference type="SMART" id="SM00062"/>
    </source>
</evidence>
<comment type="function">
    <text evidence="5">Part of a binding-protein-dependent transport system for aliphatic sulfonates. Putative binding protein.</text>
</comment>
<evidence type="ECO:0000256" key="4">
    <source>
        <dbReference type="ARBA" id="ARBA00022729"/>
    </source>
</evidence>
<dbReference type="InterPro" id="IPR015168">
    <property type="entry name" value="SsuA/THI5"/>
</dbReference>
<reference evidence="9" key="1">
    <citation type="submission" date="2022-09" db="EMBL/GenBank/DDBJ databases">
        <title>Winslowiella arboricola sp. nov., isolated from bleeding cankers on broadleaf hosts.</title>
        <authorList>
            <person name="Brady C."/>
            <person name="Kaur S."/>
            <person name="Crampton B."/>
            <person name="Maddock D."/>
            <person name="Arnold D."/>
            <person name="Denman S."/>
        </authorList>
    </citation>
    <scope>NUCLEOTIDE SEQUENCE</scope>
    <source>
        <strain evidence="9">BAC 15a-03b</strain>
    </source>
</reference>
<dbReference type="EMBL" id="JAODIM010000040">
    <property type="protein sequence ID" value="MCU5778135.1"/>
    <property type="molecule type" value="Genomic_DNA"/>
</dbReference>
<dbReference type="GO" id="GO:0042626">
    <property type="term" value="F:ATPase-coupled transmembrane transporter activity"/>
    <property type="evidence" value="ECO:0007669"/>
    <property type="project" value="InterPro"/>
</dbReference>
<evidence type="ECO:0000256" key="6">
    <source>
        <dbReference type="ARBA" id="ARBA00070228"/>
    </source>
</evidence>
<dbReference type="PANTHER" id="PTHR30024">
    <property type="entry name" value="ALIPHATIC SULFONATES-BINDING PROTEIN-RELATED"/>
    <property type="match status" value="1"/>
</dbReference>
<dbReference type="AlphaFoldDB" id="A0A9J6PVS7"/>
<evidence type="ECO:0000256" key="5">
    <source>
        <dbReference type="ARBA" id="ARBA00055538"/>
    </source>
</evidence>
<evidence type="ECO:0000256" key="2">
    <source>
        <dbReference type="ARBA" id="ARBA00010742"/>
    </source>
</evidence>
<keyword evidence="10" id="KW-1185">Reference proteome</keyword>
<dbReference type="Proteomes" id="UP001064262">
    <property type="component" value="Unassembled WGS sequence"/>
</dbReference>
<sequence>MTLWKKNGWLGALLLCSALSGAHAADEITLRIGFLRGPTDLALAKEKGTLEKSLAAHQVKVQWAGPFSAAAPAYEALNVGSIDMTTGSSTAFVTAIAAGSPLRFFAYQAMPADGEGIVVRKDSPINSIADLRGKKVAVNKGGTGEYLLSRALSSAGLAEDTVQKVYLSPSDTGTAFVGGHVDAWAIWDPFLSLAQQSYDARLLSNGKAVGSENAAGYFVSDAFYQQHPQVLKWVYEVLQQENAWAKAHPLEAGKIWASQMGQPGDALAQQLGNVNTVPVTTVGEKEVAHIAHIAAWYQQQGIIKALPDIASHVVNLAE</sequence>
<dbReference type="FunFam" id="3.40.190.10:FF:000050">
    <property type="entry name" value="Sulfonate ABC transporter substrate-binding protein"/>
    <property type="match status" value="1"/>
</dbReference>
<comment type="similarity">
    <text evidence="2">Belongs to the bacterial solute-binding protein SsuA/TauA family.</text>
</comment>
<keyword evidence="3" id="KW-0813">Transport</keyword>